<keyword evidence="2" id="KW-1133">Transmembrane helix</keyword>
<keyword evidence="4" id="KW-1185">Reference proteome</keyword>
<dbReference type="Gene3D" id="3.30.200.20">
    <property type="entry name" value="Phosphorylase Kinase, domain 1"/>
    <property type="match status" value="1"/>
</dbReference>
<evidence type="ECO:0000256" key="2">
    <source>
        <dbReference type="SAM" id="Phobius"/>
    </source>
</evidence>
<evidence type="ECO:0000313" key="3">
    <source>
        <dbReference type="EMBL" id="SJZ95802.1"/>
    </source>
</evidence>
<feature type="transmembrane region" description="Helical" evidence="2">
    <location>
        <begin position="160"/>
        <end position="182"/>
    </location>
</feature>
<dbReference type="STRING" id="1122192.SAMN02745673_02040"/>
<reference evidence="3 4" key="1">
    <citation type="submission" date="2017-02" db="EMBL/GenBank/DDBJ databases">
        <authorList>
            <person name="Peterson S.W."/>
        </authorList>
    </citation>
    <scope>NUCLEOTIDE SEQUENCE [LARGE SCALE GENOMIC DNA]</scope>
    <source>
        <strain evidence="3 4">DSM 45154</strain>
    </source>
</reference>
<evidence type="ECO:0000313" key="4">
    <source>
        <dbReference type="Proteomes" id="UP000190637"/>
    </source>
</evidence>
<dbReference type="RefSeq" id="WP_235000897.1">
    <property type="nucleotide sequence ID" value="NZ_FUWS01000004.1"/>
</dbReference>
<sequence>MADGVRDVAALRDADPRQLGAFRLQGRLADSPVGVVYLARDRRGRAVSVAMLSRGAAADAAARDRFVAAVTKGAGVASPPRVVAAATSSLSAPWVAVPYAEGGRGAEVFLEPVGAGGASAGGVRLAPYWAGEGGGGAPRWGRLPGRAGSGVVHAEPDRRVVAGLVVLLLLFLVLLVLLYLYLSALGGREPGREQTPQGGGTESAEPSPSPSSSPGDSGEPSPGRPQEEGTQEPRVSPGPSEVPSVPLDDEDVEGMPVEPTDPQDLA</sequence>
<feature type="compositionally biased region" description="Low complexity" evidence="1">
    <location>
        <begin position="233"/>
        <end position="246"/>
    </location>
</feature>
<proteinExistence type="predicted"/>
<organism evidence="3 4">
    <name type="scientific">Marinactinospora thermotolerans DSM 45154</name>
    <dbReference type="NCBI Taxonomy" id="1122192"/>
    <lineage>
        <taxon>Bacteria</taxon>
        <taxon>Bacillati</taxon>
        <taxon>Actinomycetota</taxon>
        <taxon>Actinomycetes</taxon>
        <taxon>Streptosporangiales</taxon>
        <taxon>Nocardiopsidaceae</taxon>
        <taxon>Marinactinospora</taxon>
    </lineage>
</organism>
<keyword evidence="2" id="KW-0472">Membrane</keyword>
<dbReference type="EMBL" id="FUWS01000004">
    <property type="protein sequence ID" value="SJZ95802.1"/>
    <property type="molecule type" value="Genomic_DNA"/>
</dbReference>
<dbReference type="AlphaFoldDB" id="A0A1T4PWD5"/>
<name>A0A1T4PWD5_9ACTN</name>
<keyword evidence="2" id="KW-0812">Transmembrane</keyword>
<accession>A0A1T4PWD5</accession>
<gene>
    <name evidence="3" type="ORF">SAMN02745673_02040</name>
</gene>
<protein>
    <submittedName>
        <fullName evidence="3">Uncharacterized protein</fullName>
    </submittedName>
</protein>
<dbReference type="Proteomes" id="UP000190637">
    <property type="component" value="Unassembled WGS sequence"/>
</dbReference>
<feature type="region of interest" description="Disordered" evidence="1">
    <location>
        <begin position="188"/>
        <end position="266"/>
    </location>
</feature>
<feature type="compositionally biased region" description="Low complexity" evidence="1">
    <location>
        <begin position="202"/>
        <end position="221"/>
    </location>
</feature>
<evidence type="ECO:0000256" key="1">
    <source>
        <dbReference type="SAM" id="MobiDB-lite"/>
    </source>
</evidence>